<dbReference type="InterPro" id="IPR003615">
    <property type="entry name" value="HNH_nuc"/>
</dbReference>
<organism evidence="6">
    <name type="scientific">Streptococcus pneumoniae</name>
    <dbReference type="NCBI Taxonomy" id="1313"/>
    <lineage>
        <taxon>Bacteria</taxon>
        <taxon>Bacillati</taxon>
        <taxon>Bacillota</taxon>
        <taxon>Bacilli</taxon>
        <taxon>Lactobacillales</taxon>
        <taxon>Streptococcaceae</taxon>
        <taxon>Streptococcus</taxon>
    </lineage>
</organism>
<dbReference type="AlphaFoldDB" id="A0A4J1UX94"/>
<evidence type="ECO:0000313" key="4">
    <source>
        <dbReference type="EMBL" id="VNP15333.1"/>
    </source>
</evidence>
<protein>
    <recommendedName>
        <fullName evidence="1">HNH domain-containing protein</fullName>
    </recommendedName>
</protein>
<dbReference type="EMBL" id="CAATGF010000001">
    <property type="protein sequence ID" value="VNP34980.1"/>
    <property type="molecule type" value="Genomic_DNA"/>
</dbReference>
<name>A0A4J1UX94_STREE</name>
<dbReference type="GO" id="GO:0004519">
    <property type="term" value="F:endonuclease activity"/>
    <property type="evidence" value="ECO:0007669"/>
    <property type="project" value="InterPro"/>
</dbReference>
<dbReference type="EMBL" id="CAATFR010000003">
    <property type="protein sequence ID" value="VNP03864.1"/>
    <property type="molecule type" value="Genomic_DNA"/>
</dbReference>
<dbReference type="EMBL" id="CAATFD010000002">
    <property type="protein sequence ID" value="VNO65573.1"/>
    <property type="molecule type" value="Genomic_DNA"/>
</dbReference>
<dbReference type="EMBL" id="CAATFW010000002">
    <property type="protein sequence ID" value="VNP15333.1"/>
    <property type="molecule type" value="Genomic_DNA"/>
</dbReference>
<dbReference type="InterPro" id="IPR002711">
    <property type="entry name" value="HNH"/>
</dbReference>
<feature type="domain" description="HNH" evidence="1">
    <location>
        <begin position="62"/>
        <end position="115"/>
    </location>
</feature>
<dbReference type="GO" id="GO:0003676">
    <property type="term" value="F:nucleic acid binding"/>
    <property type="evidence" value="ECO:0007669"/>
    <property type="project" value="InterPro"/>
</dbReference>
<accession>A0A4J1UX94</accession>
<sequence length="211" mass="25439">MFDYRFTNFEKYNYSDVKQQKNALGKEIDEKAISNIGLHYDKIKSKESKYYERFEEIYHHKCAYCGVSTAINPALLYEIDHFFNKLQTTFGSDDLSVDIIDNLILSCRNCNQSKKEFAVNDVHSIIHPDSREIKEVFNRGEHFEIKIAPQYCKNEKIQSFYNKMKFHYRFRKLDYLLLNLYFLKEKFPKYEKLYSKLLEFRNSTPSLKKYK</sequence>
<evidence type="ECO:0000313" key="3">
    <source>
        <dbReference type="EMBL" id="VNP03864.1"/>
    </source>
</evidence>
<evidence type="ECO:0000313" key="7">
    <source>
        <dbReference type="EMBL" id="VNQ56326.1"/>
    </source>
</evidence>
<dbReference type="GO" id="GO:0008270">
    <property type="term" value="F:zinc ion binding"/>
    <property type="evidence" value="ECO:0007669"/>
    <property type="project" value="InterPro"/>
</dbReference>
<evidence type="ECO:0000313" key="2">
    <source>
        <dbReference type="EMBL" id="VNO65573.1"/>
    </source>
</evidence>
<dbReference type="Gene3D" id="1.10.30.50">
    <property type="match status" value="1"/>
</dbReference>
<dbReference type="EMBL" id="CAATGJ010000009">
    <property type="protein sequence ID" value="VNP49107.1"/>
    <property type="molecule type" value="Genomic_DNA"/>
</dbReference>
<dbReference type="Pfam" id="PF01844">
    <property type="entry name" value="HNH"/>
    <property type="match status" value="1"/>
</dbReference>
<proteinExistence type="predicted"/>
<reference evidence="6" key="1">
    <citation type="submission" date="2019-04" db="EMBL/GenBank/DDBJ databases">
        <authorList>
            <consortium name="Pathogen Informatics"/>
        </authorList>
    </citation>
    <scope>NUCLEOTIDE SEQUENCE</scope>
    <source>
        <strain evidence="2">GPSC58</strain>
        <strain evidence="6">GPSC89</strain>
    </source>
</reference>
<dbReference type="RefSeq" id="WP_000460949.1">
    <property type="nucleotide sequence ID" value="NZ_CFLY02000122.1"/>
</dbReference>
<dbReference type="CDD" id="cd00085">
    <property type="entry name" value="HNHc"/>
    <property type="match status" value="1"/>
</dbReference>
<evidence type="ECO:0000313" key="5">
    <source>
        <dbReference type="EMBL" id="VNP34980.1"/>
    </source>
</evidence>
<dbReference type="EMBL" id="CAATII010000001">
    <property type="protein sequence ID" value="VNQ56326.1"/>
    <property type="molecule type" value="Genomic_DNA"/>
</dbReference>
<evidence type="ECO:0000259" key="1">
    <source>
        <dbReference type="Pfam" id="PF01844"/>
    </source>
</evidence>
<gene>
    <name evidence="7" type="ORF">SAMEA2627245_00055</name>
    <name evidence="6" type="ORF">SAMEA2796747_01620</name>
    <name evidence="2" type="ORF">SAMEA3172907_00552</name>
    <name evidence="3" type="ORF">SAMEA3172908_00536</name>
    <name evidence="5" type="ORF">SAMEA3309548_00214</name>
    <name evidence="4" type="ORF">SAMEA3381410_00446</name>
</gene>
<evidence type="ECO:0000313" key="6">
    <source>
        <dbReference type="EMBL" id="VNP49107.1"/>
    </source>
</evidence>